<dbReference type="PANTHER" id="PTHR22595">
    <property type="entry name" value="CHITINASE-RELATED"/>
    <property type="match status" value="1"/>
</dbReference>
<name>A0A8S9P2M8_BRACR</name>
<dbReference type="SUPFAM" id="SSF53955">
    <property type="entry name" value="Lysozyme-like"/>
    <property type="match status" value="1"/>
</dbReference>
<dbReference type="PROSITE" id="PS00026">
    <property type="entry name" value="CHIT_BIND_I_1"/>
    <property type="match status" value="1"/>
</dbReference>
<dbReference type="GO" id="GO:0016998">
    <property type="term" value="P:cell wall macromolecule catabolic process"/>
    <property type="evidence" value="ECO:0007669"/>
    <property type="project" value="InterPro"/>
</dbReference>
<dbReference type="InterPro" id="IPR023346">
    <property type="entry name" value="Lysozyme-like_dom_sf"/>
</dbReference>
<evidence type="ECO:0000256" key="1">
    <source>
        <dbReference type="ARBA" id="ARBA00009373"/>
    </source>
</evidence>
<dbReference type="Proteomes" id="UP000712600">
    <property type="component" value="Unassembled WGS sequence"/>
</dbReference>
<feature type="chain" id="PRO_5035755629" description="Chitin-binding type-1 domain-containing protein" evidence="5">
    <location>
        <begin position="29"/>
        <end position="163"/>
    </location>
</feature>
<protein>
    <recommendedName>
        <fullName evidence="6">Chitin-binding type-1 domain-containing protein</fullName>
    </recommendedName>
</protein>
<sequence length="163" mass="17910">MAIQNAILKHALIHFLFILAILAENAFTQNCMDTSCPGLKQCCSRWGSCGTGEDYCGFFCFSGPCNIKGKYYGYDYNVEAGPRGKIESIITPALFDSIMSKVESNCSAKGFYNYKAFITAFKSFGAYKGKVAKREIAAIFAHFSYGSKGKFIKTLGSDGRVNK</sequence>
<gene>
    <name evidence="7" type="ORF">F2Q69_00002214</name>
</gene>
<evidence type="ECO:0000256" key="5">
    <source>
        <dbReference type="SAM" id="SignalP"/>
    </source>
</evidence>
<evidence type="ECO:0000259" key="6">
    <source>
        <dbReference type="PROSITE" id="PS50941"/>
    </source>
</evidence>
<feature type="signal peptide" evidence="5">
    <location>
        <begin position="1"/>
        <end position="28"/>
    </location>
</feature>
<evidence type="ECO:0000256" key="3">
    <source>
        <dbReference type="ARBA" id="ARBA00023157"/>
    </source>
</evidence>
<dbReference type="InterPro" id="IPR018371">
    <property type="entry name" value="Chitin-binding_1_CS"/>
</dbReference>
<dbReference type="Gene3D" id="1.10.530.10">
    <property type="match status" value="1"/>
</dbReference>
<dbReference type="InterPro" id="IPR001002">
    <property type="entry name" value="Chitin-bd_1"/>
</dbReference>
<proteinExistence type="inferred from homology"/>
<dbReference type="InterPro" id="IPR000726">
    <property type="entry name" value="Glyco_hydro_19_cat"/>
</dbReference>
<feature type="disulfide bond" evidence="4">
    <location>
        <begin position="42"/>
        <end position="56"/>
    </location>
</feature>
<evidence type="ECO:0000256" key="4">
    <source>
        <dbReference type="PROSITE-ProRule" id="PRU00261"/>
    </source>
</evidence>
<dbReference type="InterPro" id="IPR036861">
    <property type="entry name" value="Endochitinase-like_sf"/>
</dbReference>
<comment type="caution">
    <text evidence="4">Lacks conserved residue(s) required for the propagation of feature annotation.</text>
</comment>
<comment type="similarity">
    <text evidence="1">Belongs to the glycosyl hydrolase 19 family. Chitinase class I subfamily.</text>
</comment>
<comment type="caution">
    <text evidence="7">The sequence shown here is derived from an EMBL/GenBank/DDBJ whole genome shotgun (WGS) entry which is preliminary data.</text>
</comment>
<evidence type="ECO:0000313" key="7">
    <source>
        <dbReference type="EMBL" id="KAF3509015.1"/>
    </source>
</evidence>
<dbReference type="SMART" id="SM00270">
    <property type="entry name" value="ChtBD1"/>
    <property type="match status" value="1"/>
</dbReference>
<dbReference type="SUPFAM" id="SSF57016">
    <property type="entry name" value="Plant lectins/antimicrobial peptides"/>
    <property type="match status" value="1"/>
</dbReference>
<dbReference type="Gene3D" id="3.30.60.10">
    <property type="entry name" value="Endochitinase-like"/>
    <property type="match status" value="1"/>
</dbReference>
<reference evidence="7" key="1">
    <citation type="submission" date="2019-12" db="EMBL/GenBank/DDBJ databases">
        <title>Genome sequencing and annotation of Brassica cretica.</title>
        <authorList>
            <person name="Studholme D.J."/>
            <person name="Sarris P."/>
        </authorList>
    </citation>
    <scope>NUCLEOTIDE SEQUENCE</scope>
    <source>
        <strain evidence="7">PFS-109/04</strain>
        <tissue evidence="7">Leaf</tissue>
    </source>
</reference>
<feature type="domain" description="Chitin-binding type-1" evidence="6">
    <location>
        <begin position="28"/>
        <end position="67"/>
    </location>
</feature>
<dbReference type="EMBL" id="QGKX02001521">
    <property type="protein sequence ID" value="KAF3509015.1"/>
    <property type="molecule type" value="Genomic_DNA"/>
</dbReference>
<evidence type="ECO:0000313" key="8">
    <source>
        <dbReference type="Proteomes" id="UP000712600"/>
    </source>
</evidence>
<keyword evidence="3 4" id="KW-1015">Disulfide bond</keyword>
<dbReference type="Pfam" id="PF00182">
    <property type="entry name" value="Glyco_hydro_19"/>
    <property type="match status" value="1"/>
</dbReference>
<dbReference type="PROSITE" id="PS50941">
    <property type="entry name" value="CHIT_BIND_I_2"/>
    <property type="match status" value="1"/>
</dbReference>
<dbReference type="CDD" id="cd00035">
    <property type="entry name" value="ChtBD1"/>
    <property type="match status" value="1"/>
</dbReference>
<keyword evidence="2 4" id="KW-0147">Chitin-binding</keyword>
<evidence type="ECO:0000256" key="2">
    <source>
        <dbReference type="ARBA" id="ARBA00022669"/>
    </source>
</evidence>
<keyword evidence="5" id="KW-0732">Signal</keyword>
<dbReference type="GO" id="GO:0006032">
    <property type="term" value="P:chitin catabolic process"/>
    <property type="evidence" value="ECO:0007669"/>
    <property type="project" value="InterPro"/>
</dbReference>
<dbReference type="GO" id="GO:0004568">
    <property type="term" value="F:chitinase activity"/>
    <property type="evidence" value="ECO:0007669"/>
    <property type="project" value="InterPro"/>
</dbReference>
<organism evidence="7 8">
    <name type="scientific">Brassica cretica</name>
    <name type="common">Mustard</name>
    <dbReference type="NCBI Taxonomy" id="69181"/>
    <lineage>
        <taxon>Eukaryota</taxon>
        <taxon>Viridiplantae</taxon>
        <taxon>Streptophyta</taxon>
        <taxon>Embryophyta</taxon>
        <taxon>Tracheophyta</taxon>
        <taxon>Spermatophyta</taxon>
        <taxon>Magnoliopsida</taxon>
        <taxon>eudicotyledons</taxon>
        <taxon>Gunneridae</taxon>
        <taxon>Pentapetalae</taxon>
        <taxon>rosids</taxon>
        <taxon>malvids</taxon>
        <taxon>Brassicales</taxon>
        <taxon>Brassicaceae</taxon>
        <taxon>Brassiceae</taxon>
        <taxon>Brassica</taxon>
    </lineage>
</organism>
<dbReference type="AlphaFoldDB" id="A0A8S9P2M8"/>
<dbReference type="GO" id="GO:0008061">
    <property type="term" value="F:chitin binding"/>
    <property type="evidence" value="ECO:0007669"/>
    <property type="project" value="UniProtKB-UniRule"/>
</dbReference>
<dbReference type="PANTHER" id="PTHR22595:SF117">
    <property type="entry name" value="GLYCOSIDE HYDROLASE FAMILY 19 CATALYTIC DOMAIN-CONTAINING PROTEIN"/>
    <property type="match status" value="1"/>
</dbReference>
<accession>A0A8S9P2M8</accession>